<protein>
    <recommendedName>
        <fullName evidence="3">Pr6Pr family membrane protein</fullName>
    </recommendedName>
</protein>
<name>X0ZKE4_9ZZZZ</name>
<keyword evidence="1" id="KW-1133">Transmembrane helix</keyword>
<organism evidence="2">
    <name type="scientific">marine sediment metagenome</name>
    <dbReference type="NCBI Taxonomy" id="412755"/>
    <lineage>
        <taxon>unclassified sequences</taxon>
        <taxon>metagenomes</taxon>
        <taxon>ecological metagenomes</taxon>
    </lineage>
</organism>
<dbReference type="EMBL" id="BART01004354">
    <property type="protein sequence ID" value="GAG69889.1"/>
    <property type="molecule type" value="Genomic_DNA"/>
</dbReference>
<evidence type="ECO:0000256" key="1">
    <source>
        <dbReference type="SAM" id="Phobius"/>
    </source>
</evidence>
<accession>X0ZKE4</accession>
<keyword evidence="1" id="KW-0812">Transmembrane</keyword>
<proteinExistence type="predicted"/>
<reference evidence="2" key="1">
    <citation type="journal article" date="2014" name="Front. Microbiol.">
        <title>High frequency of phylogenetically diverse reductive dehalogenase-homologous genes in deep subseafloor sedimentary metagenomes.</title>
        <authorList>
            <person name="Kawai M."/>
            <person name="Futagami T."/>
            <person name="Toyoda A."/>
            <person name="Takaki Y."/>
            <person name="Nishi S."/>
            <person name="Hori S."/>
            <person name="Arai W."/>
            <person name="Tsubouchi T."/>
            <person name="Morono Y."/>
            <person name="Uchiyama I."/>
            <person name="Ito T."/>
            <person name="Fujiyama A."/>
            <person name="Inagaki F."/>
            <person name="Takami H."/>
        </authorList>
    </citation>
    <scope>NUCLEOTIDE SEQUENCE</scope>
    <source>
        <strain evidence="2">Expedition CK06-06</strain>
    </source>
</reference>
<dbReference type="AlphaFoldDB" id="X0ZKE4"/>
<feature type="transmembrane region" description="Helical" evidence="1">
    <location>
        <begin position="123"/>
        <end position="145"/>
    </location>
</feature>
<keyword evidence="1" id="KW-0472">Membrane</keyword>
<evidence type="ECO:0008006" key="3">
    <source>
        <dbReference type="Google" id="ProtNLM"/>
    </source>
</evidence>
<dbReference type="InterPro" id="IPR049713">
    <property type="entry name" value="Pr6Pr-like"/>
</dbReference>
<feature type="transmembrane region" description="Helical" evidence="1">
    <location>
        <begin position="25"/>
        <end position="48"/>
    </location>
</feature>
<feature type="transmembrane region" description="Helical" evidence="1">
    <location>
        <begin position="157"/>
        <end position="174"/>
    </location>
</feature>
<evidence type="ECO:0000313" key="2">
    <source>
        <dbReference type="EMBL" id="GAG69889.1"/>
    </source>
</evidence>
<feature type="transmembrane region" description="Helical" evidence="1">
    <location>
        <begin position="194"/>
        <end position="218"/>
    </location>
</feature>
<dbReference type="NCBIfam" id="NF038065">
    <property type="entry name" value="Pr6Pr"/>
    <property type="match status" value="1"/>
</dbReference>
<feature type="transmembrane region" description="Helical" evidence="1">
    <location>
        <begin position="60"/>
        <end position="81"/>
    </location>
</feature>
<comment type="caution">
    <text evidence="2">The sequence shown here is derived from an EMBL/GenBank/DDBJ whole genome shotgun (WGS) entry which is preliminary data.</text>
</comment>
<feature type="transmembrane region" description="Helical" evidence="1">
    <location>
        <begin position="93"/>
        <end position="117"/>
    </location>
</feature>
<feature type="non-terminal residue" evidence="2">
    <location>
        <position position="1"/>
    </location>
</feature>
<gene>
    <name evidence="2" type="ORF">S01H4_11007</name>
</gene>
<sequence>LKIIIKYNLAVLKMKNINLSSNTILIYRILFAGLSWFTFIASIVNYGLYYGPILEWFNSFKAFTIQTNFMVTIWLTLAILWHKKSETLEKITGLLKGAFTVYITITFIFFAVLLAPFYHPTGWAAFTNLVFHYITPIAFIVDWILTENKLRYKWKYLPYWIFIYPVCYLAFVFIHGTFTGDYIYYFFNINTLGILVSALFVSIIITTGIVLGSVYIAINRIRTRS</sequence>